<reference evidence="6" key="1">
    <citation type="submission" date="2022-08" db="EMBL/GenBank/DDBJ databases">
        <title>The genomic sequence of strain Paenibacillus sp. SCIV0701.</title>
        <authorList>
            <person name="Zhao H."/>
        </authorList>
    </citation>
    <scope>NUCLEOTIDE SEQUENCE</scope>
    <source>
        <strain evidence="6">SCIV0701</strain>
    </source>
</reference>
<dbReference type="InterPro" id="IPR018152">
    <property type="entry name" value="SOD_Cu/Zn_BS"/>
</dbReference>
<name>A0A9X2SCX3_9BACL</name>
<proteinExistence type="inferred from homology"/>
<dbReference type="InterPro" id="IPR024134">
    <property type="entry name" value="SOD_Cu/Zn_/chaperone"/>
</dbReference>
<dbReference type="EC" id="1.15.1.1" evidence="3"/>
<keyword evidence="3" id="KW-0560">Oxidoreductase</keyword>
<comment type="caution">
    <text evidence="6">The sequence shown here is derived from an EMBL/GenBank/DDBJ whole genome shotgun (WGS) entry which is preliminary data.</text>
</comment>
<evidence type="ECO:0000259" key="5">
    <source>
        <dbReference type="Pfam" id="PF00080"/>
    </source>
</evidence>
<comment type="function">
    <text evidence="2">Destroys radicals which are normally produced within the cells and which are toxic to biological systems. May play a role in favoring mycobacterial survival in phagocytes.</text>
</comment>
<keyword evidence="3" id="KW-0479">Metal-binding</keyword>
<protein>
    <recommendedName>
        <fullName evidence="3">Superoxide dismutase [Cu-Zn]</fullName>
        <ecNumber evidence="3">1.15.1.1</ecNumber>
    </recommendedName>
</protein>
<feature type="signal peptide" evidence="4">
    <location>
        <begin position="1"/>
        <end position="24"/>
    </location>
</feature>
<dbReference type="InterPro" id="IPR036423">
    <property type="entry name" value="SOD-like_Cu/Zn_dom_sf"/>
</dbReference>
<organism evidence="6 7">
    <name type="scientific">Paenibacillus soyae</name>
    <dbReference type="NCBI Taxonomy" id="2969249"/>
    <lineage>
        <taxon>Bacteria</taxon>
        <taxon>Bacillati</taxon>
        <taxon>Bacillota</taxon>
        <taxon>Bacilli</taxon>
        <taxon>Bacillales</taxon>
        <taxon>Paenibacillaceae</taxon>
        <taxon>Paenibacillus</taxon>
    </lineage>
</organism>
<comment type="cofactor">
    <cofactor evidence="3">
        <name>Zn(2+)</name>
        <dbReference type="ChEBI" id="CHEBI:29105"/>
    </cofactor>
    <text evidence="3">Binds 1 zinc ion per subunit.</text>
</comment>
<dbReference type="InterPro" id="IPR001424">
    <property type="entry name" value="SOD_Cu_Zn_dom"/>
</dbReference>
<evidence type="ECO:0000313" key="6">
    <source>
        <dbReference type="EMBL" id="MCR2806557.1"/>
    </source>
</evidence>
<evidence type="ECO:0000313" key="7">
    <source>
        <dbReference type="Proteomes" id="UP001141950"/>
    </source>
</evidence>
<dbReference type="SUPFAM" id="SSF49329">
    <property type="entry name" value="Cu,Zn superoxide dismutase-like"/>
    <property type="match status" value="1"/>
</dbReference>
<accession>A0A9X2SCX3</accession>
<keyword evidence="3" id="KW-0186">Copper</keyword>
<keyword evidence="3" id="KW-0862">Zinc</keyword>
<dbReference type="PANTHER" id="PTHR10003">
    <property type="entry name" value="SUPEROXIDE DISMUTASE CU-ZN -RELATED"/>
    <property type="match status" value="1"/>
</dbReference>
<sequence length="178" mass="18404">MKKILILSTAALLAGSLTIGSAKAEESAGAGELLVPIINGKGEQIGNATLMQRNDKVVINVEAKGLTPGAHGIHFHAEGKCETPDFTSAGAHFNPHEKKHGFKNPEGFHSGDLPNIQVKADGTVNAKLQSEAVSLKPGKPNSLLKAGGTALIIHEKADDYVTDPSGNSGGRIACAVIK</sequence>
<comment type="catalytic activity">
    <reaction evidence="3">
        <text>2 superoxide + 2 H(+) = H2O2 + O2</text>
        <dbReference type="Rhea" id="RHEA:20696"/>
        <dbReference type="ChEBI" id="CHEBI:15378"/>
        <dbReference type="ChEBI" id="CHEBI:15379"/>
        <dbReference type="ChEBI" id="CHEBI:16240"/>
        <dbReference type="ChEBI" id="CHEBI:18421"/>
        <dbReference type="EC" id="1.15.1.1"/>
    </reaction>
</comment>
<dbReference type="AlphaFoldDB" id="A0A9X2SCX3"/>
<dbReference type="RefSeq" id="WP_257450133.1">
    <property type="nucleotide sequence ID" value="NZ_JANIPJ010000018.1"/>
</dbReference>
<dbReference type="GO" id="GO:0004784">
    <property type="term" value="F:superoxide dismutase activity"/>
    <property type="evidence" value="ECO:0007669"/>
    <property type="project" value="UniProtKB-EC"/>
</dbReference>
<dbReference type="GO" id="GO:0005507">
    <property type="term" value="F:copper ion binding"/>
    <property type="evidence" value="ECO:0007669"/>
    <property type="project" value="InterPro"/>
</dbReference>
<gene>
    <name evidence="6" type="ORF">NQZ67_21990</name>
</gene>
<comment type="similarity">
    <text evidence="1 3">Belongs to the Cu-Zn superoxide dismutase family.</text>
</comment>
<evidence type="ECO:0000256" key="2">
    <source>
        <dbReference type="ARBA" id="ARBA00024900"/>
    </source>
</evidence>
<dbReference type="Gene3D" id="2.60.40.200">
    <property type="entry name" value="Superoxide dismutase, copper/zinc binding domain"/>
    <property type="match status" value="1"/>
</dbReference>
<evidence type="ECO:0000256" key="3">
    <source>
        <dbReference type="RuleBase" id="RU000393"/>
    </source>
</evidence>
<dbReference type="Proteomes" id="UP001141950">
    <property type="component" value="Unassembled WGS sequence"/>
</dbReference>
<dbReference type="Pfam" id="PF00080">
    <property type="entry name" value="Sod_Cu"/>
    <property type="match status" value="1"/>
</dbReference>
<dbReference type="CDD" id="cd00305">
    <property type="entry name" value="Cu-Zn_Superoxide_Dismutase"/>
    <property type="match status" value="1"/>
</dbReference>
<keyword evidence="7" id="KW-1185">Reference proteome</keyword>
<evidence type="ECO:0000256" key="1">
    <source>
        <dbReference type="ARBA" id="ARBA00010457"/>
    </source>
</evidence>
<dbReference type="PROSITE" id="PS00332">
    <property type="entry name" value="SOD_CU_ZN_2"/>
    <property type="match status" value="1"/>
</dbReference>
<evidence type="ECO:0000256" key="4">
    <source>
        <dbReference type="SAM" id="SignalP"/>
    </source>
</evidence>
<dbReference type="EMBL" id="JANIPJ010000018">
    <property type="protein sequence ID" value="MCR2806557.1"/>
    <property type="molecule type" value="Genomic_DNA"/>
</dbReference>
<feature type="domain" description="Superoxide dismutase copper/zinc binding" evidence="5">
    <location>
        <begin position="46"/>
        <end position="177"/>
    </location>
</feature>
<comment type="cofactor">
    <cofactor evidence="3">
        <name>Cu cation</name>
        <dbReference type="ChEBI" id="CHEBI:23378"/>
    </cofactor>
    <text evidence="3">Binds 1 copper ion per subunit.</text>
</comment>
<feature type="chain" id="PRO_5040718037" description="Superoxide dismutase [Cu-Zn]" evidence="4">
    <location>
        <begin position="25"/>
        <end position="178"/>
    </location>
</feature>
<keyword evidence="4" id="KW-0732">Signal</keyword>